<name>W9S3K9_9ROSA</name>
<feature type="region of interest" description="Disordered" evidence="1">
    <location>
        <begin position="14"/>
        <end position="35"/>
    </location>
</feature>
<keyword evidence="3" id="KW-1185">Reference proteome</keyword>
<evidence type="ECO:0000313" key="3">
    <source>
        <dbReference type="Proteomes" id="UP000030645"/>
    </source>
</evidence>
<protein>
    <submittedName>
        <fullName evidence="2">Uncharacterized protein</fullName>
    </submittedName>
</protein>
<dbReference type="EMBL" id="KE345585">
    <property type="protein sequence ID" value="EXC07294.1"/>
    <property type="molecule type" value="Genomic_DNA"/>
</dbReference>
<proteinExistence type="predicted"/>
<dbReference type="Proteomes" id="UP000030645">
    <property type="component" value="Unassembled WGS sequence"/>
</dbReference>
<sequence>MDFFWAARARARQKRSNRRRMAPAHRARKFSGIKHARHPKDELVDNLYNNEITALVVHAVKVGLGPQVTAQKIAAFIANK</sequence>
<evidence type="ECO:0000313" key="2">
    <source>
        <dbReference type="EMBL" id="EXC07294.1"/>
    </source>
</evidence>
<organism evidence="2 3">
    <name type="scientific">Morus notabilis</name>
    <dbReference type="NCBI Taxonomy" id="981085"/>
    <lineage>
        <taxon>Eukaryota</taxon>
        <taxon>Viridiplantae</taxon>
        <taxon>Streptophyta</taxon>
        <taxon>Embryophyta</taxon>
        <taxon>Tracheophyta</taxon>
        <taxon>Spermatophyta</taxon>
        <taxon>Magnoliopsida</taxon>
        <taxon>eudicotyledons</taxon>
        <taxon>Gunneridae</taxon>
        <taxon>Pentapetalae</taxon>
        <taxon>rosids</taxon>
        <taxon>fabids</taxon>
        <taxon>Rosales</taxon>
        <taxon>Moraceae</taxon>
        <taxon>Moreae</taxon>
        <taxon>Morus</taxon>
    </lineage>
</organism>
<reference evidence="3" key="1">
    <citation type="submission" date="2013-01" db="EMBL/GenBank/DDBJ databases">
        <title>Draft Genome Sequence of a Mulberry Tree, Morus notabilis C.K. Schneid.</title>
        <authorList>
            <person name="He N."/>
            <person name="Zhao S."/>
        </authorList>
    </citation>
    <scope>NUCLEOTIDE SEQUENCE</scope>
</reference>
<dbReference type="AlphaFoldDB" id="W9S3K9"/>
<gene>
    <name evidence="2" type="ORF">L484_021201</name>
</gene>
<evidence type="ECO:0000256" key="1">
    <source>
        <dbReference type="SAM" id="MobiDB-lite"/>
    </source>
</evidence>
<dbReference type="STRING" id="981085.W9S3K9"/>
<accession>W9S3K9</accession>